<evidence type="ECO:0000256" key="11">
    <source>
        <dbReference type="ARBA" id="ARBA00048179"/>
    </source>
</evidence>
<feature type="signal peptide" evidence="12">
    <location>
        <begin position="1"/>
        <end position="25"/>
    </location>
</feature>
<dbReference type="InterPro" id="IPR006311">
    <property type="entry name" value="TAT_signal"/>
</dbReference>
<evidence type="ECO:0000256" key="3">
    <source>
        <dbReference type="ARBA" id="ARBA00009406"/>
    </source>
</evidence>
<feature type="chain" id="PRO_5045828178" description="Thiamine pyrimidine synthase" evidence="12">
    <location>
        <begin position="26"/>
        <end position="340"/>
    </location>
</feature>
<comment type="subunit">
    <text evidence="4">Homodimer.</text>
</comment>
<name>A0ABP8HDC8_9BURK</name>
<dbReference type="PANTHER" id="PTHR31528">
    <property type="entry name" value="4-AMINO-5-HYDROXYMETHYL-2-METHYLPYRIMIDINE PHOSPHATE SYNTHASE THI11-RELATED"/>
    <property type="match status" value="1"/>
</dbReference>
<dbReference type="SUPFAM" id="SSF53850">
    <property type="entry name" value="Periplasmic binding protein-like II"/>
    <property type="match status" value="1"/>
</dbReference>
<evidence type="ECO:0000256" key="7">
    <source>
        <dbReference type="ARBA" id="ARBA00022898"/>
    </source>
</evidence>
<reference evidence="15" key="1">
    <citation type="journal article" date="2019" name="Int. J. Syst. Evol. Microbiol.">
        <title>The Global Catalogue of Microorganisms (GCM) 10K type strain sequencing project: providing services to taxonomists for standard genome sequencing and annotation.</title>
        <authorList>
            <consortium name="The Broad Institute Genomics Platform"/>
            <consortium name="The Broad Institute Genome Sequencing Center for Infectious Disease"/>
            <person name="Wu L."/>
            <person name="Ma J."/>
        </authorList>
    </citation>
    <scope>NUCLEOTIDE SEQUENCE [LARGE SCALE GENOMIC DNA]</scope>
    <source>
        <strain evidence="15">JCM 17666</strain>
    </source>
</reference>
<dbReference type="InterPro" id="IPR015168">
    <property type="entry name" value="SsuA/THI5"/>
</dbReference>
<evidence type="ECO:0000256" key="9">
    <source>
        <dbReference type="ARBA" id="ARBA00023004"/>
    </source>
</evidence>
<keyword evidence="9" id="KW-0408">Iron</keyword>
<dbReference type="Pfam" id="PF09084">
    <property type="entry name" value="NMT1"/>
    <property type="match status" value="1"/>
</dbReference>
<protein>
    <recommendedName>
        <fullName evidence="10">Thiamine pyrimidine synthase</fullName>
    </recommendedName>
</protein>
<keyword evidence="15" id="KW-1185">Reference proteome</keyword>
<evidence type="ECO:0000256" key="12">
    <source>
        <dbReference type="SAM" id="SignalP"/>
    </source>
</evidence>
<feature type="domain" description="SsuA/THI5-like" evidence="13">
    <location>
        <begin position="55"/>
        <end position="259"/>
    </location>
</feature>
<dbReference type="PANTHER" id="PTHR31528:SF1">
    <property type="entry name" value="4-AMINO-5-HYDROXYMETHYL-2-METHYLPYRIMIDINE PHOSPHATE SYNTHASE THI11-RELATED"/>
    <property type="match status" value="1"/>
</dbReference>
<evidence type="ECO:0000256" key="8">
    <source>
        <dbReference type="ARBA" id="ARBA00022977"/>
    </source>
</evidence>
<comment type="caution">
    <text evidence="14">The sequence shown here is derived from an EMBL/GenBank/DDBJ whole genome shotgun (WGS) entry which is preliminary data.</text>
</comment>
<keyword evidence="8" id="KW-0784">Thiamine biosynthesis</keyword>
<keyword evidence="12" id="KW-0732">Signal</keyword>
<sequence length="340" mass="36383">MSDRRAFLKSSLGTGAFLTLASAQAWLAAMPAARAQAPAAKVTLQLNWFKSVQQGGHFVAIEKGFFRDEGIDCEVIQGGPGVDSIGLVASGRAMIGDRDSSNVLLARVKGIPIKGFAATYQTSPFCMMSLASKPVRGVGDMVGKTIAIPTQRRAPLTAILKRQGIDPSKVNFVPTGGDAGVLASGQVDAYFGWITNEGLSLKLRGVELFAVPVDDLGDPTYPQVMFATDQTLATRADLLLRWLRAEVKGWGWMADNPEETARMVVAKYGNSGLDLKQQIEEAKAYTPYIKGAAGSRVMWIDAAMFEAGKKLAREAGAMPADLPTADFYTQAIVRQAYANA</sequence>
<evidence type="ECO:0000256" key="4">
    <source>
        <dbReference type="ARBA" id="ARBA00011738"/>
    </source>
</evidence>
<comment type="similarity">
    <text evidence="3">Belongs to the NMT1/THI5 family.</text>
</comment>
<evidence type="ECO:0000256" key="6">
    <source>
        <dbReference type="ARBA" id="ARBA00022723"/>
    </source>
</evidence>
<dbReference type="InterPro" id="IPR027939">
    <property type="entry name" value="NMT1/THI5"/>
</dbReference>
<comment type="catalytic activity">
    <reaction evidence="11">
        <text>N(6)-(pyridoxal phosphate)-L-lysyl-[4-amino-5-hydroxymethyl-2-methylpyrimidine phosphate synthase] + L-histidyl-[4-amino-5-hydroxymethyl-2-methylpyrimidine phosphate synthase] + 2 Fe(3+) + 4 H2O = L-lysyl-[4-amino-5-hydroxymethyl-2-methylpyrimidine phosphate synthase] + (2S)-2-amino-5-hydroxy-4-oxopentanoyl-[4-amino-5-hydroxymethyl-2-methylpyrimidine phosphate synthase] + 4-amino-2-methyl-5-(phosphooxymethyl)pyrimidine + 3-oxopropanoate + 2 Fe(2+) + 2 H(+)</text>
        <dbReference type="Rhea" id="RHEA:65756"/>
        <dbReference type="Rhea" id="RHEA-COMP:16892"/>
        <dbReference type="Rhea" id="RHEA-COMP:16893"/>
        <dbReference type="Rhea" id="RHEA-COMP:16894"/>
        <dbReference type="Rhea" id="RHEA-COMP:16895"/>
        <dbReference type="ChEBI" id="CHEBI:15377"/>
        <dbReference type="ChEBI" id="CHEBI:15378"/>
        <dbReference type="ChEBI" id="CHEBI:29033"/>
        <dbReference type="ChEBI" id="CHEBI:29034"/>
        <dbReference type="ChEBI" id="CHEBI:29969"/>
        <dbReference type="ChEBI" id="CHEBI:29979"/>
        <dbReference type="ChEBI" id="CHEBI:33190"/>
        <dbReference type="ChEBI" id="CHEBI:58354"/>
        <dbReference type="ChEBI" id="CHEBI:143915"/>
        <dbReference type="ChEBI" id="CHEBI:157692"/>
    </reaction>
    <physiologicalReaction direction="left-to-right" evidence="11">
        <dbReference type="Rhea" id="RHEA:65757"/>
    </physiologicalReaction>
</comment>
<dbReference type="EMBL" id="BAABFO010000018">
    <property type="protein sequence ID" value="GAA4337830.1"/>
    <property type="molecule type" value="Genomic_DNA"/>
</dbReference>
<evidence type="ECO:0000259" key="13">
    <source>
        <dbReference type="Pfam" id="PF09084"/>
    </source>
</evidence>
<evidence type="ECO:0000256" key="10">
    <source>
        <dbReference type="ARBA" id="ARBA00033171"/>
    </source>
</evidence>
<evidence type="ECO:0000313" key="15">
    <source>
        <dbReference type="Proteomes" id="UP001501671"/>
    </source>
</evidence>
<keyword evidence="5" id="KW-0808">Transferase</keyword>
<dbReference type="Proteomes" id="UP001501671">
    <property type="component" value="Unassembled WGS sequence"/>
</dbReference>
<organism evidence="14 15">
    <name type="scientific">Pigmentiphaga soli</name>
    <dbReference type="NCBI Taxonomy" id="1007095"/>
    <lineage>
        <taxon>Bacteria</taxon>
        <taxon>Pseudomonadati</taxon>
        <taxon>Pseudomonadota</taxon>
        <taxon>Betaproteobacteria</taxon>
        <taxon>Burkholderiales</taxon>
        <taxon>Alcaligenaceae</taxon>
        <taxon>Pigmentiphaga</taxon>
    </lineage>
</organism>
<comment type="function">
    <text evidence="1">Responsible for the formation of the pyrimidine heterocycle in the thiamine biosynthesis pathway. Catalyzes the formation of hydroxymethylpyrimidine phosphate (HMP-P) from histidine and pyridoxal phosphate (PLP). The protein uses PLP and the active site histidine to form HMP-P, generating an inactive enzyme. The enzyme can only undergo a single turnover, which suggests it is a suicide enzyme.</text>
</comment>
<evidence type="ECO:0000256" key="1">
    <source>
        <dbReference type="ARBA" id="ARBA00003469"/>
    </source>
</evidence>
<dbReference type="RefSeq" id="WP_345251078.1">
    <property type="nucleotide sequence ID" value="NZ_BAABFO010000018.1"/>
</dbReference>
<proteinExistence type="inferred from homology"/>
<evidence type="ECO:0000256" key="5">
    <source>
        <dbReference type="ARBA" id="ARBA00022679"/>
    </source>
</evidence>
<dbReference type="PROSITE" id="PS51318">
    <property type="entry name" value="TAT"/>
    <property type="match status" value="1"/>
</dbReference>
<evidence type="ECO:0000313" key="14">
    <source>
        <dbReference type="EMBL" id="GAA4337830.1"/>
    </source>
</evidence>
<evidence type="ECO:0000256" key="2">
    <source>
        <dbReference type="ARBA" id="ARBA00004948"/>
    </source>
</evidence>
<dbReference type="Gene3D" id="3.40.190.10">
    <property type="entry name" value="Periplasmic binding protein-like II"/>
    <property type="match status" value="2"/>
</dbReference>
<comment type="pathway">
    <text evidence="2">Cofactor biosynthesis; thiamine diphosphate biosynthesis.</text>
</comment>
<keyword evidence="6" id="KW-0479">Metal-binding</keyword>
<gene>
    <name evidence="14" type="ORF">GCM10023144_34100</name>
</gene>
<accession>A0ABP8HDC8</accession>
<keyword evidence="7" id="KW-0663">Pyridoxal phosphate</keyword>